<evidence type="ECO:0000313" key="2">
    <source>
        <dbReference type="Proteomes" id="UP000184512"/>
    </source>
</evidence>
<evidence type="ECO:0000313" key="1">
    <source>
        <dbReference type="EMBL" id="SHJ08946.1"/>
    </source>
</evidence>
<protein>
    <submittedName>
        <fullName evidence="1">Uncharacterized protein</fullName>
    </submittedName>
</protein>
<dbReference type="Proteomes" id="UP000184512">
    <property type="component" value="Unassembled WGS sequence"/>
</dbReference>
<proteinExistence type="predicted"/>
<dbReference type="STRING" id="1123357.SAMN02745244_01705"/>
<dbReference type="EMBL" id="FQZG01000026">
    <property type="protein sequence ID" value="SHJ08946.1"/>
    <property type="molecule type" value="Genomic_DNA"/>
</dbReference>
<organism evidence="1 2">
    <name type="scientific">Tessaracoccus bendigoensis DSM 12906</name>
    <dbReference type="NCBI Taxonomy" id="1123357"/>
    <lineage>
        <taxon>Bacteria</taxon>
        <taxon>Bacillati</taxon>
        <taxon>Actinomycetota</taxon>
        <taxon>Actinomycetes</taxon>
        <taxon>Propionibacteriales</taxon>
        <taxon>Propionibacteriaceae</taxon>
        <taxon>Tessaracoccus</taxon>
    </lineage>
</organism>
<reference evidence="1 2" key="1">
    <citation type="submission" date="2016-11" db="EMBL/GenBank/DDBJ databases">
        <authorList>
            <person name="Jaros S."/>
            <person name="Januszkiewicz K."/>
            <person name="Wedrychowicz H."/>
        </authorList>
    </citation>
    <scope>NUCLEOTIDE SEQUENCE [LARGE SCALE GENOMIC DNA]</scope>
    <source>
        <strain evidence="1 2">DSM 12906</strain>
    </source>
</reference>
<gene>
    <name evidence="1" type="ORF">SAMN02745244_01705</name>
</gene>
<dbReference type="RefSeq" id="WP_139280170.1">
    <property type="nucleotide sequence ID" value="NZ_FQZG01000026.1"/>
</dbReference>
<name>A0A1M6GG53_9ACTN</name>
<keyword evidence="2" id="KW-1185">Reference proteome</keyword>
<accession>A0A1M6GG53</accession>
<sequence length="149" mass="16079">MRRAAILACVMVAVLALGLLAWRPGSRSDGDFQEPGAIVSVVASLLPVSTVEVSDVGDSDCWDDTGRLTVPVGASCLTRLPQDRTRMLLCVETGDPPRVQVRGARYGRQEVRDVRACADEPRRIDLYDEDSVLVVSCPSLAAPCVLRLV</sequence>
<dbReference type="AlphaFoldDB" id="A0A1M6GG53"/>